<protein>
    <submittedName>
        <fullName evidence="1">2''-aminoglycoside nucleotidyltransferase</fullName>
    </submittedName>
</protein>
<organism evidence="1 2">
    <name type="scientific">Microlunatus soli</name>
    <dbReference type="NCBI Taxonomy" id="630515"/>
    <lineage>
        <taxon>Bacteria</taxon>
        <taxon>Bacillati</taxon>
        <taxon>Actinomycetota</taxon>
        <taxon>Actinomycetes</taxon>
        <taxon>Propionibacteriales</taxon>
        <taxon>Propionibacteriaceae</taxon>
        <taxon>Microlunatus</taxon>
    </lineage>
</organism>
<proteinExistence type="predicted"/>
<evidence type="ECO:0000313" key="1">
    <source>
        <dbReference type="EMBL" id="SDS25565.1"/>
    </source>
</evidence>
<dbReference type="RefSeq" id="WP_197680025.1">
    <property type="nucleotide sequence ID" value="NZ_LT629772.1"/>
</dbReference>
<dbReference type="AlphaFoldDB" id="A0A1H1QQ88"/>
<name>A0A1H1QQ88_9ACTN</name>
<gene>
    <name evidence="1" type="ORF">SAMN04489812_1348</name>
</gene>
<dbReference type="GO" id="GO:0016740">
    <property type="term" value="F:transferase activity"/>
    <property type="evidence" value="ECO:0007669"/>
    <property type="project" value="UniProtKB-KW"/>
</dbReference>
<sequence>MKQQMTAEDVLGVLAVLQQADTEVWVGGGWGIDALIGRQTRPHRDLDLMHRAGQEQTVVGTLAAVGFVQTLDWRPVRFVLTDGRDRELDLHPLRFAADGSAVQSSPDPERPFEYPASCFVTGRIAGSPVGCLSAEQQVYFHRGYEPADHDRHDMAELRRAFGIGTHF</sequence>
<dbReference type="Pfam" id="PF10706">
    <property type="entry name" value="Aminoglyc_resit"/>
    <property type="match status" value="1"/>
</dbReference>
<dbReference type="Gene3D" id="3.30.460.40">
    <property type="match status" value="1"/>
</dbReference>
<dbReference type="STRING" id="630515.SAMN04489812_1348"/>
<dbReference type="EMBL" id="LT629772">
    <property type="protein sequence ID" value="SDS25565.1"/>
    <property type="molecule type" value="Genomic_DNA"/>
</dbReference>
<accession>A0A1H1QQ88</accession>
<reference evidence="1 2" key="1">
    <citation type="submission" date="2016-10" db="EMBL/GenBank/DDBJ databases">
        <authorList>
            <person name="de Groot N.N."/>
        </authorList>
    </citation>
    <scope>NUCLEOTIDE SEQUENCE [LARGE SCALE GENOMIC DNA]</scope>
    <source>
        <strain evidence="1 2">DSM 21800</strain>
    </source>
</reference>
<dbReference type="Proteomes" id="UP000199103">
    <property type="component" value="Chromosome I"/>
</dbReference>
<keyword evidence="2" id="KW-1185">Reference proteome</keyword>
<dbReference type="InterPro" id="IPR019646">
    <property type="entry name" value="Aminoglyc_AdlTrfase"/>
</dbReference>
<keyword evidence="1" id="KW-0808">Transferase</keyword>
<evidence type="ECO:0000313" key="2">
    <source>
        <dbReference type="Proteomes" id="UP000199103"/>
    </source>
</evidence>